<evidence type="ECO:0000313" key="2">
    <source>
        <dbReference type="Proteomes" id="UP000275408"/>
    </source>
</evidence>
<gene>
    <name evidence="1" type="ORF">pdam_00021797</name>
</gene>
<accession>A0A3M6UNY7</accession>
<dbReference type="OrthoDB" id="5988576at2759"/>
<sequence>MDSGTNSSTTSSSQASPAATFVPLLDVASLSSFNPKEDPNTLTVFWKLRKHLFNLYLVAKGVTKDEQKSALPLHTGINLSSASSVTEYTDSCSDSSKISLCEAEGEEETVRMENLEISLESSSDLPIDYGLNGDNHEWQRRPSIYSSYMDTESIH</sequence>
<comment type="caution">
    <text evidence="1">The sequence shown here is derived from an EMBL/GenBank/DDBJ whole genome shotgun (WGS) entry which is preliminary data.</text>
</comment>
<proteinExistence type="predicted"/>
<protein>
    <submittedName>
        <fullName evidence="1">Uncharacterized protein</fullName>
    </submittedName>
</protein>
<dbReference type="Proteomes" id="UP000275408">
    <property type="component" value="Unassembled WGS sequence"/>
</dbReference>
<organism evidence="1 2">
    <name type="scientific">Pocillopora damicornis</name>
    <name type="common">Cauliflower coral</name>
    <name type="synonym">Millepora damicornis</name>
    <dbReference type="NCBI Taxonomy" id="46731"/>
    <lineage>
        <taxon>Eukaryota</taxon>
        <taxon>Metazoa</taxon>
        <taxon>Cnidaria</taxon>
        <taxon>Anthozoa</taxon>
        <taxon>Hexacorallia</taxon>
        <taxon>Scleractinia</taxon>
        <taxon>Astrocoeniina</taxon>
        <taxon>Pocilloporidae</taxon>
        <taxon>Pocillopora</taxon>
    </lineage>
</organism>
<dbReference type="EMBL" id="RCHS01001098">
    <property type="protein sequence ID" value="RMX55244.1"/>
    <property type="molecule type" value="Genomic_DNA"/>
</dbReference>
<name>A0A3M6UNY7_POCDA</name>
<evidence type="ECO:0000313" key="1">
    <source>
        <dbReference type="EMBL" id="RMX55244.1"/>
    </source>
</evidence>
<reference evidence="1 2" key="1">
    <citation type="journal article" date="2018" name="Sci. Rep.">
        <title>Comparative analysis of the Pocillopora damicornis genome highlights role of immune system in coral evolution.</title>
        <authorList>
            <person name="Cunning R."/>
            <person name="Bay R.A."/>
            <person name="Gillette P."/>
            <person name="Baker A.C."/>
            <person name="Traylor-Knowles N."/>
        </authorList>
    </citation>
    <scope>NUCLEOTIDE SEQUENCE [LARGE SCALE GENOMIC DNA]</scope>
    <source>
        <strain evidence="1">RSMAS</strain>
        <tissue evidence="1">Whole animal</tissue>
    </source>
</reference>
<dbReference type="AlphaFoldDB" id="A0A3M6UNY7"/>
<keyword evidence="2" id="KW-1185">Reference proteome</keyword>